<dbReference type="EMBL" id="VSSQ01109275">
    <property type="protein sequence ID" value="MPN47633.1"/>
    <property type="molecule type" value="Genomic_DNA"/>
</dbReference>
<comment type="caution">
    <text evidence="1">The sequence shown here is derived from an EMBL/GenBank/DDBJ whole genome shotgun (WGS) entry which is preliminary data.</text>
</comment>
<evidence type="ECO:0000313" key="1">
    <source>
        <dbReference type="EMBL" id="MPN47633.1"/>
    </source>
</evidence>
<accession>A0A645IJY7</accession>
<proteinExistence type="predicted"/>
<gene>
    <name evidence="1" type="ORF">SDC9_195236</name>
</gene>
<sequence>MGDLHDYAQILIFINGVHRPAPYGIYLAAFSSGNVDAIVGHPLVQRGGIDQLLRRKPPLERALHRGAALFPARLFGGRRGLGGSGSRWGRGDGRHGAERRGSAGGLGQALVLRGGNLGGRRRGLGGFVLLGRIGKVGCPAYHQ</sequence>
<reference evidence="1" key="1">
    <citation type="submission" date="2019-08" db="EMBL/GenBank/DDBJ databases">
        <authorList>
            <person name="Kucharzyk K."/>
            <person name="Murdoch R.W."/>
            <person name="Higgins S."/>
            <person name="Loffler F."/>
        </authorList>
    </citation>
    <scope>NUCLEOTIDE SEQUENCE</scope>
</reference>
<name>A0A645IJY7_9ZZZZ</name>
<organism evidence="1">
    <name type="scientific">bioreactor metagenome</name>
    <dbReference type="NCBI Taxonomy" id="1076179"/>
    <lineage>
        <taxon>unclassified sequences</taxon>
        <taxon>metagenomes</taxon>
        <taxon>ecological metagenomes</taxon>
    </lineage>
</organism>
<protein>
    <submittedName>
        <fullName evidence="1">Uncharacterized protein</fullName>
    </submittedName>
</protein>
<dbReference type="AlphaFoldDB" id="A0A645IJY7"/>